<keyword evidence="2" id="KW-1185">Reference proteome</keyword>
<dbReference type="AlphaFoldDB" id="A0A5D0MDQ0"/>
<sequence>MHKSVKIDKYFKDIIKNEEDKYIEDYKKVYEKMQKSNAIYKGNIIEFLYNPMFFDKNDIKLFENKLEILFGIINKVVKRYLNDLEFRNYFNFSKKMEELILIDPGYSTPVPIGRFDIFYDYNEDFKFCELNGDGSSAMNEANTVEEIMYDSDIIKKLRENFDLYYTELFDSWVVEILRIYNQFESAKTKPNVAIIDFENLGTPYEFLEFKKSFEKSGLKTIIADPRNLEYKNGNLWHENFRIDLAYRRAVNQEMEKRIEEVEDFIEAYRDKAFCMVGPFRSQIIHNKIFFEILTNEMKTGFLSKSERDFIEKHIPETYILKENTEMINKIMQNKDNYVLKPMDLYAAKGVYIGRDYGRKDWEEKINKALNSGDYLVQKFCIPGRKDALRYKGGKFQKELFKTTLGLFVYNENFTGLYSRLGKKNIIASRGESIVAPNFVVK</sequence>
<dbReference type="Proteomes" id="UP000324143">
    <property type="component" value="Unassembled WGS sequence"/>
</dbReference>
<gene>
    <name evidence="1" type="ORF">FXF47_05675</name>
</gene>
<evidence type="ECO:0008006" key="3">
    <source>
        <dbReference type="Google" id="ProtNLM"/>
    </source>
</evidence>
<accession>A0A5D0MDQ0</accession>
<dbReference type="EMBL" id="VSIX01000054">
    <property type="protein sequence ID" value="TYB31126.1"/>
    <property type="molecule type" value="Genomic_DNA"/>
</dbReference>
<proteinExistence type="predicted"/>
<organism evidence="1 2">
    <name type="scientific">Candidatus Mcinerneyibacterium aminivorans</name>
    <dbReference type="NCBI Taxonomy" id="2703815"/>
    <lineage>
        <taxon>Bacteria</taxon>
        <taxon>Candidatus Macinerneyibacteriota</taxon>
        <taxon>Candidatus Mcinerneyibacteria</taxon>
        <taxon>Candidatus Mcinerneyibacteriales</taxon>
        <taxon>Candidatus Mcinerneyibacteriaceae</taxon>
        <taxon>Candidatus Mcinerneyibacterium</taxon>
    </lineage>
</organism>
<dbReference type="SUPFAM" id="SSF56059">
    <property type="entry name" value="Glutathione synthetase ATP-binding domain-like"/>
    <property type="match status" value="1"/>
</dbReference>
<evidence type="ECO:0000313" key="2">
    <source>
        <dbReference type="Proteomes" id="UP000324143"/>
    </source>
</evidence>
<protein>
    <recommendedName>
        <fullName evidence="3">Glutathionylspermidine synthase pre-ATP-grasp-like domain-containing protein</fullName>
    </recommendedName>
</protein>
<reference evidence="1" key="1">
    <citation type="submission" date="2019-08" db="EMBL/GenBank/DDBJ databases">
        <title>Genomic characterization of a novel candidate phylum (ARYD3) from a high temperature, high salinity tertiary oil reservoir in north central Oklahoma, USA.</title>
        <authorList>
            <person name="Youssef N.H."/>
            <person name="Yadav A."/>
            <person name="Elshahed M.S."/>
        </authorList>
    </citation>
    <scope>NUCLEOTIDE SEQUENCE [LARGE SCALE GENOMIC DNA]</scope>
    <source>
        <strain evidence="1">ARYD3</strain>
    </source>
</reference>
<name>A0A5D0MDQ0_9BACT</name>
<evidence type="ECO:0000313" key="1">
    <source>
        <dbReference type="EMBL" id="TYB31126.1"/>
    </source>
</evidence>
<comment type="caution">
    <text evidence="1">The sequence shown here is derived from an EMBL/GenBank/DDBJ whole genome shotgun (WGS) entry which is preliminary data.</text>
</comment>